<proteinExistence type="predicted"/>
<dbReference type="AlphaFoldDB" id="X0TEH0"/>
<organism evidence="1">
    <name type="scientific">marine sediment metagenome</name>
    <dbReference type="NCBI Taxonomy" id="412755"/>
    <lineage>
        <taxon>unclassified sequences</taxon>
        <taxon>metagenomes</taxon>
        <taxon>ecological metagenomes</taxon>
    </lineage>
</organism>
<reference evidence="1" key="1">
    <citation type="journal article" date="2014" name="Front. Microbiol.">
        <title>High frequency of phylogenetically diverse reductive dehalogenase-homologous genes in deep subseafloor sedimentary metagenomes.</title>
        <authorList>
            <person name="Kawai M."/>
            <person name="Futagami T."/>
            <person name="Toyoda A."/>
            <person name="Takaki Y."/>
            <person name="Nishi S."/>
            <person name="Hori S."/>
            <person name="Arai W."/>
            <person name="Tsubouchi T."/>
            <person name="Morono Y."/>
            <person name="Uchiyama I."/>
            <person name="Ito T."/>
            <person name="Fujiyama A."/>
            <person name="Inagaki F."/>
            <person name="Takami H."/>
        </authorList>
    </citation>
    <scope>NUCLEOTIDE SEQUENCE</scope>
    <source>
        <strain evidence="1">Expedition CK06-06</strain>
    </source>
</reference>
<name>X0TEH0_9ZZZZ</name>
<feature type="non-terminal residue" evidence="1">
    <location>
        <position position="42"/>
    </location>
</feature>
<sequence>MQVHWNCVIAGVRFLHIASSVFLSVCAAAHAELAGAAVIISG</sequence>
<accession>X0TEH0</accession>
<comment type="caution">
    <text evidence="1">The sequence shown here is derived from an EMBL/GenBank/DDBJ whole genome shotgun (WGS) entry which is preliminary data.</text>
</comment>
<evidence type="ECO:0000313" key="1">
    <source>
        <dbReference type="EMBL" id="GAF91614.1"/>
    </source>
</evidence>
<dbReference type="EMBL" id="BARS01015541">
    <property type="protein sequence ID" value="GAF91614.1"/>
    <property type="molecule type" value="Genomic_DNA"/>
</dbReference>
<gene>
    <name evidence="1" type="ORF">S01H1_25698</name>
</gene>
<protein>
    <submittedName>
        <fullName evidence="1">Uncharacterized protein</fullName>
    </submittedName>
</protein>